<name>A0A327WX24_9GAMM</name>
<evidence type="ECO:0000256" key="5">
    <source>
        <dbReference type="ARBA" id="ARBA00010185"/>
    </source>
</evidence>
<organism evidence="20 22">
    <name type="scientific">Aliidiomarina maris</name>
    <dbReference type="NCBI Taxonomy" id="531312"/>
    <lineage>
        <taxon>Bacteria</taxon>
        <taxon>Pseudomonadati</taxon>
        <taxon>Pseudomonadota</taxon>
        <taxon>Gammaproteobacteria</taxon>
        <taxon>Alteromonadales</taxon>
        <taxon>Idiomarinaceae</taxon>
        <taxon>Aliidiomarina</taxon>
    </lineage>
</organism>
<dbReference type="GO" id="GO:0004605">
    <property type="term" value="F:phosphatidate cytidylyltransferase activity"/>
    <property type="evidence" value="ECO:0007669"/>
    <property type="project" value="UniProtKB-EC"/>
</dbReference>
<evidence type="ECO:0000256" key="12">
    <source>
        <dbReference type="ARBA" id="ARBA00022695"/>
    </source>
</evidence>
<comment type="catalytic activity">
    <reaction evidence="1 18">
        <text>a 1,2-diacyl-sn-glycero-3-phosphate + CTP + H(+) = a CDP-1,2-diacyl-sn-glycerol + diphosphate</text>
        <dbReference type="Rhea" id="RHEA:16229"/>
        <dbReference type="ChEBI" id="CHEBI:15378"/>
        <dbReference type="ChEBI" id="CHEBI:33019"/>
        <dbReference type="ChEBI" id="CHEBI:37563"/>
        <dbReference type="ChEBI" id="CHEBI:58332"/>
        <dbReference type="ChEBI" id="CHEBI:58608"/>
        <dbReference type="EC" id="2.7.7.41"/>
    </reaction>
</comment>
<proteinExistence type="inferred from homology"/>
<sequence>MLKQRILTALVLLPVALACIFLLNPNGFALFALAALGIGAWEWSPLMGVRKFAGRVAYTALVVALILGLYLIVPMNQLWQPDGLAMPMVVAISLGVLWWLAAVVMVLNFPRSQRMWRRSRIYVGVFGLLVLVPAWAALVSVRALHYDTQPLFGAWTVLFIFALVWAADVGAYAAGRMLGKHKMIPAVSPNKTIEGLCGGVVLAFIVMVIVAQWVPVPRELYVGFYTVGLATVMVSVFGDLSESMFKRCAGVKDSGTILPGHGGVLDRIDSLTAALPVFALGYLLLIHTQYVS</sequence>
<keyword evidence="10 18" id="KW-0808">Transferase</keyword>
<evidence type="ECO:0000256" key="1">
    <source>
        <dbReference type="ARBA" id="ARBA00001698"/>
    </source>
</evidence>
<evidence type="ECO:0000313" key="23">
    <source>
        <dbReference type="Proteomes" id="UP000287865"/>
    </source>
</evidence>
<keyword evidence="9" id="KW-0444">Lipid biosynthesis</keyword>
<dbReference type="InterPro" id="IPR000374">
    <property type="entry name" value="PC_trans"/>
</dbReference>
<reference evidence="20 22" key="2">
    <citation type="submission" date="2018-06" db="EMBL/GenBank/DDBJ databases">
        <title>Genomic Encyclopedia of Type Strains, Phase III (KMG-III): the genomes of soil and plant-associated and newly described type strains.</title>
        <authorList>
            <person name="Whitman W."/>
        </authorList>
    </citation>
    <scope>NUCLEOTIDE SEQUENCE [LARGE SCALE GENOMIC DNA]</scope>
    <source>
        <strain evidence="20 22">CGMCC 1.15366</strain>
    </source>
</reference>
<dbReference type="EMBL" id="QLMD01000008">
    <property type="protein sequence ID" value="RAJ96525.1"/>
    <property type="molecule type" value="Genomic_DNA"/>
</dbReference>
<keyword evidence="23" id="KW-1185">Reference proteome</keyword>
<dbReference type="PANTHER" id="PTHR46382:SF1">
    <property type="entry name" value="PHOSPHATIDATE CYTIDYLYLTRANSFERASE"/>
    <property type="match status" value="1"/>
</dbReference>
<feature type="transmembrane region" description="Helical" evidence="19">
    <location>
        <begin position="195"/>
        <end position="214"/>
    </location>
</feature>
<dbReference type="Pfam" id="PF01148">
    <property type="entry name" value="CTP_transf_1"/>
    <property type="match status" value="1"/>
</dbReference>
<keyword evidence="14" id="KW-0443">Lipid metabolism</keyword>
<keyword evidence="16" id="KW-0594">Phospholipid biosynthesis</keyword>
<protein>
    <recommendedName>
        <fullName evidence="7 18">Phosphatidate cytidylyltransferase</fullName>
        <ecNumber evidence="6 18">2.7.7.41</ecNumber>
    </recommendedName>
</protein>
<feature type="transmembrane region" description="Helical" evidence="19">
    <location>
        <begin position="220"/>
        <end position="237"/>
    </location>
</feature>
<keyword evidence="11 18" id="KW-0812">Transmembrane</keyword>
<dbReference type="Proteomes" id="UP000249203">
    <property type="component" value="Unassembled WGS sequence"/>
</dbReference>
<comment type="similarity">
    <text evidence="5 18">Belongs to the CDS family.</text>
</comment>
<evidence type="ECO:0000256" key="7">
    <source>
        <dbReference type="ARBA" id="ARBA00019373"/>
    </source>
</evidence>
<comment type="caution">
    <text evidence="20">The sequence shown here is derived from an EMBL/GenBank/DDBJ whole genome shotgun (WGS) entry which is preliminary data.</text>
</comment>
<dbReference type="GO" id="GO:0005886">
    <property type="term" value="C:plasma membrane"/>
    <property type="evidence" value="ECO:0007669"/>
    <property type="project" value="UniProtKB-SubCell"/>
</dbReference>
<evidence type="ECO:0000256" key="16">
    <source>
        <dbReference type="ARBA" id="ARBA00023209"/>
    </source>
</evidence>
<feature type="transmembrane region" description="Helical" evidence="19">
    <location>
        <begin position="56"/>
        <end position="73"/>
    </location>
</feature>
<gene>
    <name evidence="20" type="ORF">B0I24_108104</name>
    <name evidence="21" type="ORF">CWE07_09445</name>
</gene>
<evidence type="ECO:0000256" key="11">
    <source>
        <dbReference type="ARBA" id="ARBA00022692"/>
    </source>
</evidence>
<evidence type="ECO:0000313" key="21">
    <source>
        <dbReference type="EMBL" id="RUO23729.1"/>
    </source>
</evidence>
<dbReference type="OrthoDB" id="9799199at2"/>
<reference evidence="21 23" key="1">
    <citation type="journal article" date="2018" name="Front. Microbiol.">
        <title>Genome-Based Analysis Reveals the Taxonomy and Diversity of the Family Idiomarinaceae.</title>
        <authorList>
            <person name="Liu Y."/>
            <person name="Lai Q."/>
            <person name="Shao Z."/>
        </authorList>
    </citation>
    <scope>NUCLEOTIDE SEQUENCE [LARGE SCALE GENOMIC DNA]</scope>
    <source>
        <strain evidence="21 23">CF12-14</strain>
    </source>
</reference>
<dbReference type="UniPathway" id="UPA00557">
    <property type="reaction ID" value="UER00614"/>
</dbReference>
<dbReference type="PROSITE" id="PS51257">
    <property type="entry name" value="PROKAR_LIPOPROTEIN"/>
    <property type="match status" value="1"/>
</dbReference>
<feature type="transmembrane region" description="Helical" evidence="19">
    <location>
        <begin position="28"/>
        <end position="44"/>
    </location>
</feature>
<keyword evidence="12 18" id="KW-0548">Nucleotidyltransferase</keyword>
<dbReference type="PANTHER" id="PTHR46382">
    <property type="entry name" value="PHOSPHATIDATE CYTIDYLYLTRANSFERASE"/>
    <property type="match status" value="1"/>
</dbReference>
<evidence type="ECO:0000256" key="2">
    <source>
        <dbReference type="ARBA" id="ARBA00004651"/>
    </source>
</evidence>
<evidence type="ECO:0000256" key="6">
    <source>
        <dbReference type="ARBA" id="ARBA00012487"/>
    </source>
</evidence>
<keyword evidence="13 19" id="KW-1133">Transmembrane helix</keyword>
<evidence type="ECO:0000256" key="3">
    <source>
        <dbReference type="ARBA" id="ARBA00005119"/>
    </source>
</evidence>
<evidence type="ECO:0000256" key="13">
    <source>
        <dbReference type="ARBA" id="ARBA00022989"/>
    </source>
</evidence>
<dbReference type="AlphaFoldDB" id="A0A327WX24"/>
<evidence type="ECO:0000313" key="20">
    <source>
        <dbReference type="EMBL" id="RAJ96525.1"/>
    </source>
</evidence>
<evidence type="ECO:0000256" key="17">
    <source>
        <dbReference type="ARBA" id="ARBA00023264"/>
    </source>
</evidence>
<evidence type="ECO:0000256" key="18">
    <source>
        <dbReference type="RuleBase" id="RU003938"/>
    </source>
</evidence>
<comment type="subcellular location">
    <subcellularLocation>
        <location evidence="2">Cell membrane</location>
        <topology evidence="2">Multi-pass membrane protein</topology>
    </subcellularLocation>
</comment>
<accession>A0A327WX24</accession>
<evidence type="ECO:0000256" key="15">
    <source>
        <dbReference type="ARBA" id="ARBA00023136"/>
    </source>
</evidence>
<evidence type="ECO:0000256" key="4">
    <source>
        <dbReference type="ARBA" id="ARBA00005189"/>
    </source>
</evidence>
<feature type="transmembrane region" description="Helical" evidence="19">
    <location>
        <begin position="121"/>
        <end position="140"/>
    </location>
</feature>
<dbReference type="EMBL" id="PIPK01000008">
    <property type="protein sequence ID" value="RUO23729.1"/>
    <property type="molecule type" value="Genomic_DNA"/>
</dbReference>
<evidence type="ECO:0000256" key="10">
    <source>
        <dbReference type="ARBA" id="ARBA00022679"/>
    </source>
</evidence>
<dbReference type="GO" id="GO:0016024">
    <property type="term" value="P:CDP-diacylglycerol biosynthetic process"/>
    <property type="evidence" value="ECO:0007669"/>
    <property type="project" value="UniProtKB-UniPathway"/>
</dbReference>
<dbReference type="EC" id="2.7.7.41" evidence="6 18"/>
<keyword evidence="15 19" id="KW-0472">Membrane</keyword>
<evidence type="ECO:0000313" key="22">
    <source>
        <dbReference type="Proteomes" id="UP000249203"/>
    </source>
</evidence>
<evidence type="ECO:0000256" key="14">
    <source>
        <dbReference type="ARBA" id="ARBA00023098"/>
    </source>
</evidence>
<dbReference type="RefSeq" id="WP_111569692.1">
    <property type="nucleotide sequence ID" value="NZ_PIPK01000008.1"/>
</dbReference>
<feature type="transmembrane region" description="Helical" evidence="19">
    <location>
        <begin position="152"/>
        <end position="174"/>
    </location>
</feature>
<evidence type="ECO:0000256" key="19">
    <source>
        <dbReference type="SAM" id="Phobius"/>
    </source>
</evidence>
<dbReference type="Proteomes" id="UP000287865">
    <property type="component" value="Unassembled WGS sequence"/>
</dbReference>
<feature type="transmembrane region" description="Helical" evidence="19">
    <location>
        <begin position="85"/>
        <end position="109"/>
    </location>
</feature>
<evidence type="ECO:0000256" key="9">
    <source>
        <dbReference type="ARBA" id="ARBA00022516"/>
    </source>
</evidence>
<comment type="pathway">
    <text evidence="4">Lipid metabolism.</text>
</comment>
<evidence type="ECO:0000256" key="8">
    <source>
        <dbReference type="ARBA" id="ARBA00022475"/>
    </source>
</evidence>
<keyword evidence="8" id="KW-1003">Cell membrane</keyword>
<keyword evidence="17" id="KW-1208">Phospholipid metabolism</keyword>
<dbReference type="PROSITE" id="PS01315">
    <property type="entry name" value="CDS"/>
    <property type="match status" value="1"/>
</dbReference>
<comment type="pathway">
    <text evidence="3 18">Phospholipid metabolism; CDP-diacylglycerol biosynthesis; CDP-diacylglycerol from sn-glycerol 3-phosphate: step 3/3.</text>
</comment>